<evidence type="ECO:0000256" key="4">
    <source>
        <dbReference type="ARBA" id="ARBA00022618"/>
    </source>
</evidence>
<keyword evidence="6" id="KW-0226">DNA condensation</keyword>
<dbReference type="PANTHER" id="PTHR14418">
    <property type="entry name" value="CONDENSIN COMPLEX SUBUNIT 3-RELATED"/>
    <property type="match status" value="1"/>
</dbReference>
<dbReference type="InterPro" id="IPR016024">
    <property type="entry name" value="ARM-type_fold"/>
</dbReference>
<feature type="region of interest" description="Disordered" evidence="8">
    <location>
        <begin position="962"/>
        <end position="1127"/>
    </location>
</feature>
<dbReference type="Pfam" id="PF13646">
    <property type="entry name" value="HEAT_2"/>
    <property type="match status" value="1"/>
</dbReference>
<protein>
    <submittedName>
        <fullName evidence="10">Condensin complex subunit 3</fullName>
    </submittedName>
</protein>
<organism evidence="10 11">
    <name type="scientific">Phanerochaete sordida</name>
    <dbReference type="NCBI Taxonomy" id="48140"/>
    <lineage>
        <taxon>Eukaryota</taxon>
        <taxon>Fungi</taxon>
        <taxon>Dikarya</taxon>
        <taxon>Basidiomycota</taxon>
        <taxon>Agaricomycotina</taxon>
        <taxon>Agaricomycetes</taxon>
        <taxon>Polyporales</taxon>
        <taxon>Phanerochaetaceae</taxon>
        <taxon>Phanerochaete</taxon>
    </lineage>
</organism>
<dbReference type="PANTHER" id="PTHR14418:SF5">
    <property type="entry name" value="CONDENSIN COMPLEX SUBUNIT 3"/>
    <property type="match status" value="1"/>
</dbReference>
<dbReference type="Proteomes" id="UP000703269">
    <property type="component" value="Unassembled WGS sequence"/>
</dbReference>
<feature type="compositionally biased region" description="Basic and acidic residues" evidence="8">
    <location>
        <begin position="109"/>
        <end position="118"/>
    </location>
</feature>
<dbReference type="InterPro" id="IPR011989">
    <property type="entry name" value="ARM-like"/>
</dbReference>
<dbReference type="Pfam" id="PF12719">
    <property type="entry name" value="Cnd3"/>
    <property type="match status" value="1"/>
</dbReference>
<feature type="region of interest" description="Disordered" evidence="8">
    <location>
        <begin position="109"/>
        <end position="130"/>
    </location>
</feature>
<feature type="compositionally biased region" description="Low complexity" evidence="8">
    <location>
        <begin position="973"/>
        <end position="989"/>
    </location>
</feature>
<sequence length="1127" mass="126297">MPAKVTFTLDDLSTHIPRIFDQVQNTTANHQKNYVALHKLHAEAAKIKEPSENDTVKLRGERAFEDVFIGMLSRALPIKKGASVVDRIIKFVGGYTKFLNEKTIDERRQREAAKAAKPDEEEGDEPDDDSTAARFSARLLRFLLKGCEAKDKVIRFRVVQCIAEMVAHLGELDDKVYEALRDNLLERVRDKESVVRVQAAIALSKLCGTEDPDEEPKVTDVIIDVLAHDTAADVRRAALLNLPIDSHTLPAILSRTRDVDATVRKLVYHSVLEPNCTVEHDGGLGIGPTHPRVLSIDQREQIVRNGLGDREDVVKNATAKLVATWVEAVRLGGVKPEKADIEADVIAFINLFDLMENSTAEDALMSVFKTRADILDGLEFGDQYWDDMTPEKAFLARVFVDHCVATKDDRRLEAALPVVTALAFRIQTAYNQLVEEIEVEEQEMLLRGDIDDEEEAELRAKREEARLDQEFIIGEMLRMSVNLDYADEIGRRKMFQLVRDMLSQDVLPEGLVARCLDVLRTLSPNERDLIRVVVELIHTLRDPEEEPVSQSGITANDSSSSIADTPATVRTVRPAQKAADEMSPEERQRADEIDLRCLSLCIGMLERVNGTFEENSTLEGILGDLIIPSVKRREMLLRERGLVCLGLCCLIARRMAHNSLQLFVSQVVPSTPEPLKLRVLQVIFDILMVHDKDYLSAQSTALESSINFLLRALDSEESDKVQALICVGLSKLMLSGMISDDRVLRSLVMAYVSPGSVDNQELRQCLSYFFPVYCYSSAANQRRMQKQFMPLYEQLNKEYAACHFDEDMISPAQACLMIVDWTDPQKAVAATQQVPGLKADESVHVDLASDIIKALFNEDLDKDDKKALCQLLGKLHIPDDVDDDKIRTLNLLMITLRSRRPIRDSSTKNAFNKFQTLIGKKFEKQLADFDEGEYRQLEYFKGLFEFLDEISPDSDWDEEEVAVKKRGSKRRSVSVVSDSTVSSSAASDVEQTPRARQANGKSKAKRRRISESGDESETSVTQTAGTRTPPPEAPSRVLPRRSAAREALAKTSKNLTVPPVSESEEDELDEDDEDDEDDGEETPAPKRIHQQAPQKISAMRLPSHDESEASVAAATDDEDADEVDDLL</sequence>
<keyword evidence="3" id="KW-0158">Chromosome</keyword>
<dbReference type="AlphaFoldDB" id="A0A9P3FXR5"/>
<evidence type="ECO:0000256" key="6">
    <source>
        <dbReference type="ARBA" id="ARBA00023067"/>
    </source>
</evidence>
<evidence type="ECO:0000313" key="11">
    <source>
        <dbReference type="Proteomes" id="UP000703269"/>
    </source>
</evidence>
<evidence type="ECO:0000256" key="7">
    <source>
        <dbReference type="ARBA" id="ARBA00023306"/>
    </source>
</evidence>
<keyword evidence="11" id="KW-1185">Reference proteome</keyword>
<comment type="similarity">
    <text evidence="2">Belongs to the CND3 (condensin subunit 3) family.</text>
</comment>
<reference evidence="10 11" key="1">
    <citation type="submission" date="2021-08" db="EMBL/GenBank/DDBJ databases">
        <title>Draft Genome Sequence of Phanerochaete sordida strain YK-624.</title>
        <authorList>
            <person name="Mori T."/>
            <person name="Dohra H."/>
            <person name="Suzuki T."/>
            <person name="Kawagishi H."/>
            <person name="Hirai H."/>
        </authorList>
    </citation>
    <scope>NUCLEOTIDE SEQUENCE [LARGE SCALE GENOMIC DNA]</scope>
    <source>
        <strain evidence="10 11">YK-624</strain>
    </source>
</reference>
<dbReference type="GO" id="GO:0000796">
    <property type="term" value="C:condensin complex"/>
    <property type="evidence" value="ECO:0007669"/>
    <property type="project" value="InterPro"/>
</dbReference>
<evidence type="ECO:0000256" key="1">
    <source>
        <dbReference type="ARBA" id="ARBA00004286"/>
    </source>
</evidence>
<name>A0A9P3FXR5_9APHY</name>
<feature type="compositionally biased region" description="Acidic residues" evidence="8">
    <location>
        <begin position="119"/>
        <end position="130"/>
    </location>
</feature>
<dbReference type="EMBL" id="BPQB01000002">
    <property type="protein sequence ID" value="GJE85117.1"/>
    <property type="molecule type" value="Genomic_DNA"/>
</dbReference>
<feature type="domain" description="Nuclear condensin complex subunit 3 C-terminal" evidence="9">
    <location>
        <begin position="596"/>
        <end position="877"/>
    </location>
</feature>
<dbReference type="InterPro" id="IPR025977">
    <property type="entry name" value="Cnd3_C"/>
</dbReference>
<evidence type="ECO:0000256" key="3">
    <source>
        <dbReference type="ARBA" id="ARBA00022454"/>
    </source>
</evidence>
<feature type="compositionally biased region" description="Acidic residues" evidence="8">
    <location>
        <begin position="1115"/>
        <end position="1127"/>
    </location>
</feature>
<evidence type="ECO:0000259" key="9">
    <source>
        <dbReference type="Pfam" id="PF12719"/>
    </source>
</evidence>
<dbReference type="GO" id="GO:0051301">
    <property type="term" value="P:cell division"/>
    <property type="evidence" value="ECO:0007669"/>
    <property type="project" value="UniProtKB-KW"/>
</dbReference>
<dbReference type="GO" id="GO:0007076">
    <property type="term" value="P:mitotic chromosome condensation"/>
    <property type="evidence" value="ECO:0007669"/>
    <property type="project" value="InterPro"/>
</dbReference>
<evidence type="ECO:0000256" key="2">
    <source>
        <dbReference type="ARBA" id="ARBA00006533"/>
    </source>
</evidence>
<evidence type="ECO:0000256" key="5">
    <source>
        <dbReference type="ARBA" id="ARBA00022776"/>
    </source>
</evidence>
<dbReference type="InterPro" id="IPR027165">
    <property type="entry name" value="CND3"/>
</dbReference>
<proteinExistence type="inferred from homology"/>
<keyword evidence="4" id="KW-0132">Cell division</keyword>
<dbReference type="OrthoDB" id="27187at2759"/>
<keyword evidence="7" id="KW-0131">Cell cycle</keyword>
<dbReference type="Gene3D" id="1.25.10.10">
    <property type="entry name" value="Leucine-rich Repeat Variant"/>
    <property type="match status" value="1"/>
</dbReference>
<evidence type="ECO:0000313" key="10">
    <source>
        <dbReference type="EMBL" id="GJE85117.1"/>
    </source>
</evidence>
<accession>A0A9P3FXR5</accession>
<gene>
    <name evidence="10" type="ORF">PsYK624_011940</name>
</gene>
<feature type="compositionally biased region" description="Acidic residues" evidence="8">
    <location>
        <begin position="1062"/>
        <end position="1081"/>
    </location>
</feature>
<dbReference type="SUPFAM" id="SSF48371">
    <property type="entry name" value="ARM repeat"/>
    <property type="match status" value="1"/>
</dbReference>
<comment type="caution">
    <text evidence="10">The sequence shown here is derived from an EMBL/GenBank/DDBJ whole genome shotgun (WGS) entry which is preliminary data.</text>
</comment>
<comment type="subcellular location">
    <subcellularLocation>
        <location evidence="1">Chromosome</location>
    </subcellularLocation>
</comment>
<evidence type="ECO:0000256" key="8">
    <source>
        <dbReference type="SAM" id="MobiDB-lite"/>
    </source>
</evidence>
<keyword evidence="5" id="KW-0498">Mitosis</keyword>
<dbReference type="GO" id="GO:0000793">
    <property type="term" value="C:condensed chromosome"/>
    <property type="evidence" value="ECO:0007669"/>
    <property type="project" value="TreeGrafter"/>
</dbReference>